<organism evidence="1 2">
    <name type="scientific">Terrimonas ginsenosidimutans</name>
    <dbReference type="NCBI Taxonomy" id="2908004"/>
    <lineage>
        <taxon>Bacteria</taxon>
        <taxon>Pseudomonadati</taxon>
        <taxon>Bacteroidota</taxon>
        <taxon>Chitinophagia</taxon>
        <taxon>Chitinophagales</taxon>
        <taxon>Chitinophagaceae</taxon>
        <taxon>Terrimonas</taxon>
    </lineage>
</organism>
<comment type="caution">
    <text evidence="1">The sequence shown here is derived from an EMBL/GenBank/DDBJ whole genome shotgun (WGS) entry which is preliminary data.</text>
</comment>
<dbReference type="RefSeq" id="WP_237869394.1">
    <property type="nucleotide sequence ID" value="NZ_JAKLTR010000003.1"/>
</dbReference>
<dbReference type="Gene3D" id="1.10.10.60">
    <property type="entry name" value="Homeodomain-like"/>
    <property type="match status" value="1"/>
</dbReference>
<name>A0ABS9KN20_9BACT</name>
<dbReference type="Proteomes" id="UP001165367">
    <property type="component" value="Unassembled WGS sequence"/>
</dbReference>
<sequence length="63" mass="7237">MKHYKPEKFQSGFSRLSAMSNYFDQSHMIRDFKALTGYTPKDFFPGLSRIGDGEVNLMVIDGE</sequence>
<gene>
    <name evidence="1" type="ORF">LZZ85_05500</name>
</gene>
<dbReference type="EMBL" id="JAKLTR010000003">
    <property type="protein sequence ID" value="MCG2613722.1"/>
    <property type="molecule type" value="Genomic_DNA"/>
</dbReference>
<proteinExistence type="predicted"/>
<evidence type="ECO:0000313" key="1">
    <source>
        <dbReference type="EMBL" id="MCG2613722.1"/>
    </source>
</evidence>
<protein>
    <submittedName>
        <fullName evidence="1">Helix-turn-helix domain-containing protein</fullName>
    </submittedName>
</protein>
<reference evidence="1" key="1">
    <citation type="submission" date="2022-01" db="EMBL/GenBank/DDBJ databases">
        <authorList>
            <person name="Jo J.-H."/>
            <person name="Im W.-T."/>
        </authorList>
    </citation>
    <scope>NUCLEOTIDE SEQUENCE</scope>
    <source>
        <strain evidence="1">NA20</strain>
    </source>
</reference>
<keyword evidence="2" id="KW-1185">Reference proteome</keyword>
<accession>A0ABS9KN20</accession>
<evidence type="ECO:0000313" key="2">
    <source>
        <dbReference type="Proteomes" id="UP001165367"/>
    </source>
</evidence>